<dbReference type="NCBIfam" id="TIGR01444">
    <property type="entry name" value="fkbM_fam"/>
    <property type="match status" value="1"/>
</dbReference>
<dbReference type="Gene3D" id="3.40.50.150">
    <property type="entry name" value="Vaccinia Virus protein VP39"/>
    <property type="match status" value="1"/>
</dbReference>
<dbReference type="InterPro" id="IPR006342">
    <property type="entry name" value="FkbM_mtfrase"/>
</dbReference>
<organism evidence="2 3">
    <name type="scientific">Novacetimonas pomaceti</name>
    <dbReference type="NCBI Taxonomy" id="2021998"/>
    <lineage>
        <taxon>Bacteria</taxon>
        <taxon>Pseudomonadati</taxon>
        <taxon>Pseudomonadota</taxon>
        <taxon>Alphaproteobacteria</taxon>
        <taxon>Acetobacterales</taxon>
        <taxon>Acetobacteraceae</taxon>
        <taxon>Novacetimonas</taxon>
    </lineage>
</organism>
<dbReference type="InterPro" id="IPR029063">
    <property type="entry name" value="SAM-dependent_MTases_sf"/>
</dbReference>
<evidence type="ECO:0000313" key="2">
    <source>
        <dbReference type="EMBL" id="PYD74817.1"/>
    </source>
</evidence>
<proteinExistence type="predicted"/>
<dbReference type="Pfam" id="PF05050">
    <property type="entry name" value="Methyltransf_21"/>
    <property type="match status" value="1"/>
</dbReference>
<dbReference type="Proteomes" id="UP000247609">
    <property type="component" value="Unassembled WGS sequence"/>
</dbReference>
<dbReference type="PANTHER" id="PTHR34203:SF15">
    <property type="entry name" value="SLL1173 PROTEIN"/>
    <property type="match status" value="1"/>
</dbReference>
<gene>
    <name evidence="2" type="ORF">CFR71_12770</name>
</gene>
<dbReference type="AlphaFoldDB" id="A0A318Q5L3"/>
<accession>A0A318Q5L3</accession>
<feature type="domain" description="Methyltransferase FkbM" evidence="1">
    <location>
        <begin position="37"/>
        <end position="202"/>
    </location>
</feature>
<evidence type="ECO:0000313" key="3">
    <source>
        <dbReference type="Proteomes" id="UP000247609"/>
    </source>
</evidence>
<reference evidence="2 3" key="1">
    <citation type="submission" date="2017-07" db="EMBL/GenBank/DDBJ databases">
        <title>A draft genome sequence of Komagataeibacter sp. T5K1.</title>
        <authorList>
            <person name="Skraban J."/>
            <person name="Cleenwerck I."/>
            <person name="Vandamme P."/>
            <person name="Trcek J."/>
        </authorList>
    </citation>
    <scope>NUCLEOTIDE SEQUENCE [LARGE SCALE GENOMIC DNA]</scope>
    <source>
        <strain evidence="2 3">T5K1</strain>
    </source>
</reference>
<dbReference type="SUPFAM" id="SSF53335">
    <property type="entry name" value="S-adenosyl-L-methionine-dependent methyltransferases"/>
    <property type="match status" value="1"/>
</dbReference>
<evidence type="ECO:0000259" key="1">
    <source>
        <dbReference type="Pfam" id="PF05050"/>
    </source>
</evidence>
<dbReference type="EMBL" id="NOXG01000022">
    <property type="protein sequence ID" value="PYD74817.1"/>
    <property type="molecule type" value="Genomic_DNA"/>
</dbReference>
<name>A0A318Q5L3_9PROT</name>
<sequence length="216" mass="24975">MRDDIIHNGTWEEEQLNYLKRLAFEYRNDKAKKTFLDIGSYFGLYSLHMSRLNVFDEIIAFEADALNHRQLQANLLLNDPTLFIKTHNFAVSDNNGEAYFFPSWAHPSKNRGGVGLVAEELNLAHRVRVPTRMLDSVLSLSGNIIFIKIDVEGAEFSVLQGMRNILIKNRCVLQIESLIFNESDIESNKKRNDMLMEMGYRLIHSINPDNYYSNID</sequence>
<protein>
    <recommendedName>
        <fullName evidence="1">Methyltransferase FkbM domain-containing protein</fullName>
    </recommendedName>
</protein>
<dbReference type="RefSeq" id="WP_110531738.1">
    <property type="nucleotide sequence ID" value="NZ_NOXG01000022.1"/>
</dbReference>
<dbReference type="PANTHER" id="PTHR34203">
    <property type="entry name" value="METHYLTRANSFERASE, FKBM FAMILY PROTEIN"/>
    <property type="match status" value="1"/>
</dbReference>
<dbReference type="InterPro" id="IPR052514">
    <property type="entry name" value="SAM-dependent_MTase"/>
</dbReference>
<comment type="caution">
    <text evidence="2">The sequence shown here is derived from an EMBL/GenBank/DDBJ whole genome shotgun (WGS) entry which is preliminary data.</text>
</comment>